<reference evidence="2 3" key="1">
    <citation type="journal article" date="2025" name="Anaerobe">
        <title>Description of Anaerococcus kampingiae sp. nov., Anaerococcus groningensis sp. nov., Anaerococcus martiniensis sp. nov., and Anaerococcus cruorum sp. nov., isolated from human clinical specimens.</title>
        <authorList>
            <person name="Boiten K.E."/>
            <person name="Meijer J."/>
            <person name="van Wezel E.M."/>
            <person name="Veloo A.C.M."/>
        </authorList>
    </citation>
    <scope>NUCLEOTIDE SEQUENCE [LARGE SCALE GENOMIC DNA]</scope>
    <source>
        <strain evidence="2 3">ENR0874</strain>
    </source>
</reference>
<proteinExistence type="inferred from homology"/>
<gene>
    <name evidence="2" type="ORF">ACCQ42_04825</name>
</gene>
<evidence type="ECO:0000313" key="3">
    <source>
        <dbReference type="Proteomes" id="UP001637994"/>
    </source>
</evidence>
<dbReference type="PANTHER" id="PTHR34297:SF3">
    <property type="entry name" value="ALKALINE SHOCK PROTEIN 23"/>
    <property type="match status" value="1"/>
</dbReference>
<dbReference type="EMBL" id="JBGMEF010000018">
    <property type="protein sequence ID" value="MFO3667090.1"/>
    <property type="molecule type" value="Genomic_DNA"/>
</dbReference>
<dbReference type="InterPro" id="IPR005531">
    <property type="entry name" value="Asp23"/>
</dbReference>
<comment type="similarity">
    <text evidence="1">Belongs to the asp23 family.</text>
</comment>
<dbReference type="PANTHER" id="PTHR34297">
    <property type="entry name" value="HYPOTHETICAL CYTOSOLIC PROTEIN-RELATED"/>
    <property type="match status" value="1"/>
</dbReference>
<dbReference type="RefSeq" id="WP_199792145.1">
    <property type="nucleotide sequence ID" value="NZ_JBGMEF010000018.1"/>
</dbReference>
<protein>
    <submittedName>
        <fullName evidence="2">Asp23/Gls24 family envelope stress response protein</fullName>
    </submittedName>
</protein>
<comment type="caution">
    <text evidence="2">The sequence shown here is derived from an EMBL/GenBank/DDBJ whole genome shotgun (WGS) entry which is preliminary data.</text>
</comment>
<evidence type="ECO:0000256" key="1">
    <source>
        <dbReference type="ARBA" id="ARBA00005721"/>
    </source>
</evidence>
<evidence type="ECO:0000313" key="2">
    <source>
        <dbReference type="EMBL" id="MFO3667090.1"/>
    </source>
</evidence>
<dbReference type="Pfam" id="PF03780">
    <property type="entry name" value="Asp23"/>
    <property type="match status" value="1"/>
</dbReference>
<dbReference type="Proteomes" id="UP001637994">
    <property type="component" value="Unassembled WGS sequence"/>
</dbReference>
<name>A0ABW9MD54_9FIRM</name>
<sequence>MTENNMNQPFQDEISEYTVSDKVLAKITKKVVDKVDGVLDLQGGLLNSITSSFTNKEEESTSGISINQEERQCIVEASLILEYGKKAALVFKEIDSLIKQEIYELTGIKVAAVKVDIVDVLTKEEFAKKNQDKKEER</sequence>
<keyword evidence="3" id="KW-1185">Reference proteome</keyword>
<accession>A0ABW9MD54</accession>
<organism evidence="2 3">
    <name type="scientific">Anaerococcus kampingae</name>
    <dbReference type="NCBI Taxonomy" id="3115614"/>
    <lineage>
        <taxon>Bacteria</taxon>
        <taxon>Bacillati</taxon>
        <taxon>Bacillota</taxon>
        <taxon>Tissierellia</taxon>
        <taxon>Tissierellales</taxon>
        <taxon>Peptoniphilaceae</taxon>
        <taxon>Anaerococcus</taxon>
    </lineage>
</organism>